<dbReference type="OrthoDB" id="1930051at2759"/>
<dbReference type="KEGG" id="soe:110798633"/>
<dbReference type="AlphaFoldDB" id="A0A9R0J1A8"/>
<dbReference type="Proteomes" id="UP000813463">
    <property type="component" value="Chromosome 1"/>
</dbReference>
<gene>
    <name evidence="2" type="primary">LOC110798633</name>
</gene>
<evidence type="ECO:0000313" key="1">
    <source>
        <dbReference type="Proteomes" id="UP000813463"/>
    </source>
</evidence>
<dbReference type="PANTHER" id="PTHR35737">
    <property type="entry name" value="CRYPTIC LOCI REGULATOR"/>
    <property type="match status" value="1"/>
</dbReference>
<proteinExistence type="predicted"/>
<dbReference type="PANTHER" id="PTHR35737:SF1">
    <property type="entry name" value="CRYPTIC LOCI REGULATOR"/>
    <property type="match status" value="1"/>
</dbReference>
<dbReference type="GeneID" id="110798633"/>
<evidence type="ECO:0008006" key="3">
    <source>
        <dbReference type="Google" id="ProtNLM"/>
    </source>
</evidence>
<protein>
    <recommendedName>
        <fullName evidence="3">t-SNARE coiled-coil homology domain-containing protein</fullName>
    </recommendedName>
</protein>
<reference evidence="1" key="1">
    <citation type="journal article" date="2021" name="Nat. Commun.">
        <title>Genomic analyses provide insights into spinach domestication and the genetic basis of agronomic traits.</title>
        <authorList>
            <person name="Cai X."/>
            <person name="Sun X."/>
            <person name="Xu C."/>
            <person name="Sun H."/>
            <person name="Wang X."/>
            <person name="Ge C."/>
            <person name="Zhang Z."/>
            <person name="Wang Q."/>
            <person name="Fei Z."/>
            <person name="Jiao C."/>
            <person name="Wang Q."/>
        </authorList>
    </citation>
    <scope>NUCLEOTIDE SEQUENCE [LARGE SCALE GENOMIC DNA]</scope>
    <source>
        <strain evidence="1">cv. Varoflay</strain>
    </source>
</reference>
<dbReference type="RefSeq" id="XP_021859512.1">
    <property type="nucleotide sequence ID" value="XM_022003820.2"/>
</dbReference>
<name>A0A9R0J1A8_SPIOL</name>
<accession>A0A9R0J1A8</accession>
<evidence type="ECO:0000313" key="2">
    <source>
        <dbReference type="RefSeq" id="XP_021859512.1"/>
    </source>
</evidence>
<keyword evidence="1" id="KW-1185">Reference proteome</keyword>
<organism evidence="1 2">
    <name type="scientific">Spinacia oleracea</name>
    <name type="common">Spinach</name>
    <dbReference type="NCBI Taxonomy" id="3562"/>
    <lineage>
        <taxon>Eukaryota</taxon>
        <taxon>Viridiplantae</taxon>
        <taxon>Streptophyta</taxon>
        <taxon>Embryophyta</taxon>
        <taxon>Tracheophyta</taxon>
        <taxon>Spermatophyta</taxon>
        <taxon>Magnoliopsida</taxon>
        <taxon>eudicotyledons</taxon>
        <taxon>Gunneridae</taxon>
        <taxon>Pentapetalae</taxon>
        <taxon>Caryophyllales</taxon>
        <taxon>Chenopodiaceae</taxon>
        <taxon>Chenopodioideae</taxon>
        <taxon>Anserineae</taxon>
        <taxon>Spinacia</taxon>
    </lineage>
</organism>
<reference evidence="2" key="2">
    <citation type="submission" date="2025-08" db="UniProtKB">
        <authorList>
            <consortium name="RefSeq"/>
        </authorList>
    </citation>
    <scope>IDENTIFICATION</scope>
    <source>
        <tissue evidence="2">Leaf</tissue>
    </source>
</reference>
<sequence length="190" mass="21629">MSTWASIIATNWDPDEWEIVNDDGFVYKRKKRRIDPTSFARAPDPEPDPALRIKEKRKNKRAALLKLKEKYLKEISGWDNLSNTLKAKQDSVISKREQVKKSSGEDKEGGKLLEMGDKGFESVDNSSGSLLDELLKQVEEQETILHNIEQLCDVAESLCYAHEEMAKTSYLNLPVWEGNPRETAASLCED</sequence>